<feature type="non-terminal residue" evidence="1">
    <location>
        <position position="1"/>
    </location>
</feature>
<accession>A0A1H4HA98</accession>
<keyword evidence="2" id="KW-1185">Reference proteome</keyword>
<organism evidence="1 2">
    <name type="scientific">Marinobacterium iners DSM 11526</name>
    <dbReference type="NCBI Taxonomy" id="1122198"/>
    <lineage>
        <taxon>Bacteria</taxon>
        <taxon>Pseudomonadati</taxon>
        <taxon>Pseudomonadota</taxon>
        <taxon>Gammaproteobacteria</taxon>
        <taxon>Oceanospirillales</taxon>
        <taxon>Oceanospirillaceae</taxon>
        <taxon>Marinobacterium</taxon>
    </lineage>
</organism>
<dbReference type="EMBL" id="FNRJ01000035">
    <property type="protein sequence ID" value="SEB18615.1"/>
    <property type="molecule type" value="Genomic_DNA"/>
</dbReference>
<dbReference type="Proteomes" id="UP000242469">
    <property type="component" value="Unassembled WGS sequence"/>
</dbReference>
<evidence type="ECO:0000313" key="1">
    <source>
        <dbReference type="EMBL" id="SEB18615.1"/>
    </source>
</evidence>
<gene>
    <name evidence="1" type="ORF">SAMN02745729_13513</name>
</gene>
<reference evidence="2" key="1">
    <citation type="submission" date="2016-10" db="EMBL/GenBank/DDBJ databases">
        <authorList>
            <person name="Varghese N."/>
            <person name="Submissions S."/>
        </authorList>
    </citation>
    <scope>NUCLEOTIDE SEQUENCE [LARGE SCALE GENOMIC DNA]</scope>
    <source>
        <strain evidence="2">DSM 11526</strain>
    </source>
</reference>
<proteinExistence type="predicted"/>
<evidence type="ECO:0000313" key="2">
    <source>
        <dbReference type="Proteomes" id="UP000242469"/>
    </source>
</evidence>
<sequence length="97" mass="10822">TVRYYGLYAPAARKRHQRMLAQHGNLARMKVRDAEPMEQVLLCCKACGAHAELLRRRCRKAVKGISLIKRDGVLVGGGYVQQGVERDLERGNIGDSS</sequence>
<dbReference type="STRING" id="1122198.SAMN02745729_13513"/>
<name>A0A1H4HA98_9GAMM</name>
<dbReference type="AlphaFoldDB" id="A0A1H4HA98"/>
<protein>
    <submittedName>
        <fullName evidence="1">Uncharacterized protein</fullName>
    </submittedName>
</protein>